<proteinExistence type="predicted"/>
<organism evidence="2 3">
    <name type="scientific">Corallococcus exiguus</name>
    <dbReference type="NCBI Taxonomy" id="83462"/>
    <lineage>
        <taxon>Bacteria</taxon>
        <taxon>Pseudomonadati</taxon>
        <taxon>Myxococcota</taxon>
        <taxon>Myxococcia</taxon>
        <taxon>Myxococcales</taxon>
        <taxon>Cystobacterineae</taxon>
        <taxon>Myxococcaceae</taxon>
        <taxon>Corallococcus</taxon>
    </lineage>
</organism>
<evidence type="ECO:0000313" key="2">
    <source>
        <dbReference type="EMBL" id="NBC42979.1"/>
    </source>
</evidence>
<evidence type="ECO:0000256" key="1">
    <source>
        <dbReference type="SAM" id="MobiDB-lite"/>
    </source>
</evidence>
<sequence length="198" mass="21311">MSTPPKTQLPLPPEPPELKEKRDKLLAELDVQGKTAQGTFLQVVRNMRKLVAASAPGTPLDEGMYKDVTDSLNRFMKDPILPPPAILGHVVEYLQYRISTYGMTIQSAVMEMNPELGAKFAVTPPVAAPAAPAAPARGAGGHKTSDGFENSSRPKIALTREDSLPGTAKPADPRAESQQQLDSFKAWMKNPALGKLKG</sequence>
<accession>A0A7Y1S9Y5</accession>
<keyword evidence="3" id="KW-1185">Reference proteome</keyword>
<evidence type="ECO:0000313" key="3">
    <source>
        <dbReference type="Proteomes" id="UP000537825"/>
    </source>
</evidence>
<protein>
    <submittedName>
        <fullName evidence="2">Uncharacterized protein</fullName>
    </submittedName>
</protein>
<gene>
    <name evidence="2" type="ORF">GTZ93_24560</name>
</gene>
<name>A0A7Y1S9Y5_9BACT</name>
<feature type="region of interest" description="Disordered" evidence="1">
    <location>
        <begin position="129"/>
        <end position="198"/>
    </location>
</feature>
<dbReference type="RefSeq" id="WP_126936331.1">
    <property type="nucleotide sequence ID" value="NZ_CBCSLE010000160.1"/>
</dbReference>
<dbReference type="EMBL" id="JAAAPK010000007">
    <property type="protein sequence ID" value="NBC42979.1"/>
    <property type="molecule type" value="Genomic_DNA"/>
</dbReference>
<comment type="caution">
    <text evidence="2">The sequence shown here is derived from an EMBL/GenBank/DDBJ whole genome shotgun (WGS) entry which is preliminary data.</text>
</comment>
<dbReference type="Proteomes" id="UP000537825">
    <property type="component" value="Unassembled WGS sequence"/>
</dbReference>
<dbReference type="AlphaFoldDB" id="A0A7Y1S9Y5"/>
<reference evidence="2 3" key="1">
    <citation type="submission" date="2020-01" db="EMBL/GenBank/DDBJ databases">
        <title>The draft genome sequence of Corallococcus exiguus DSM 14696.</title>
        <authorList>
            <person name="Zhang X."/>
            <person name="Zhu H."/>
        </authorList>
    </citation>
    <scope>NUCLEOTIDE SEQUENCE [LARGE SCALE GENOMIC DNA]</scope>
    <source>
        <strain evidence="2 3">DSM 14696</strain>
    </source>
</reference>